<proteinExistence type="predicted"/>
<comment type="caution">
    <text evidence="2">The sequence shown here is derived from an EMBL/GenBank/DDBJ whole genome shotgun (WGS) entry which is preliminary data.</text>
</comment>
<dbReference type="InterPro" id="IPR001849">
    <property type="entry name" value="PH_domain"/>
</dbReference>
<feature type="domain" description="PH" evidence="1">
    <location>
        <begin position="255"/>
        <end position="365"/>
    </location>
</feature>
<organism evidence="2 3">
    <name type="scientific">Prymnesium parvum</name>
    <name type="common">Toxic golden alga</name>
    <dbReference type="NCBI Taxonomy" id="97485"/>
    <lineage>
        <taxon>Eukaryota</taxon>
        <taxon>Haptista</taxon>
        <taxon>Haptophyta</taxon>
        <taxon>Prymnesiophyceae</taxon>
        <taxon>Prymnesiales</taxon>
        <taxon>Prymnesiaceae</taxon>
        <taxon>Prymnesium</taxon>
    </lineage>
</organism>
<dbReference type="Gene3D" id="2.30.29.30">
    <property type="entry name" value="Pleckstrin-homology domain (PH domain)/Phosphotyrosine-binding domain (PTB)"/>
    <property type="match status" value="1"/>
</dbReference>
<evidence type="ECO:0000313" key="3">
    <source>
        <dbReference type="Proteomes" id="UP001515480"/>
    </source>
</evidence>
<dbReference type="Pfam" id="PF00169">
    <property type="entry name" value="PH"/>
    <property type="match status" value="1"/>
</dbReference>
<sequence length="370" mass="42105">MNRLLHREVEAESLAYLEVSHRLREWVHLICQLDFLEQLNLQLTTIAPSIDDVLSRYTPPEQQSRTAFTHDIEIGRLGYVVWKWGAAAAVSEDDAVRALLKRTRRSLLWRMANQALFALLVETLFAKVTATWPAGEVSLSNVKDADGAGGRFEIWLPADAEEDPLSGELGEAQEAIGGGLLIGQCTFRSVLQEEDGTELELARFACVVVVDLDRAEHTQHVANCSVPPELLQPETSDRLLSASHELGVRQQHVAWPEKSGWVLKRGHWLPAWRQRWVILHHGSIRYWSELPPFHPQEWSEDEINHHTSNDVIQLAGASMTLSPNESEHAEMELITPCSRYPRYMFRFADHTELNEWADAIKKHLWRGPES</sequence>
<evidence type="ECO:0000259" key="1">
    <source>
        <dbReference type="PROSITE" id="PS50003"/>
    </source>
</evidence>
<reference evidence="2 3" key="1">
    <citation type="journal article" date="2024" name="Science">
        <title>Giant polyketide synthase enzymes in the biosynthesis of giant marine polyether toxins.</title>
        <authorList>
            <person name="Fallon T.R."/>
            <person name="Shende V.V."/>
            <person name="Wierzbicki I.H."/>
            <person name="Pendleton A.L."/>
            <person name="Watervoot N.F."/>
            <person name="Auber R.P."/>
            <person name="Gonzalez D.J."/>
            <person name="Wisecaver J.H."/>
            <person name="Moore B.S."/>
        </authorList>
    </citation>
    <scope>NUCLEOTIDE SEQUENCE [LARGE SCALE GENOMIC DNA]</scope>
    <source>
        <strain evidence="2 3">12B1</strain>
    </source>
</reference>
<dbReference type="CDD" id="cd00821">
    <property type="entry name" value="PH"/>
    <property type="match status" value="1"/>
</dbReference>
<dbReference type="PROSITE" id="PS50003">
    <property type="entry name" value="PH_DOMAIN"/>
    <property type="match status" value="1"/>
</dbReference>
<dbReference type="SMART" id="SM00233">
    <property type="entry name" value="PH"/>
    <property type="match status" value="1"/>
</dbReference>
<keyword evidence="3" id="KW-1185">Reference proteome</keyword>
<dbReference type="AlphaFoldDB" id="A0AB34JXD7"/>
<dbReference type="EMBL" id="JBGBPQ010000004">
    <property type="protein sequence ID" value="KAL1525658.1"/>
    <property type="molecule type" value="Genomic_DNA"/>
</dbReference>
<evidence type="ECO:0000313" key="2">
    <source>
        <dbReference type="EMBL" id="KAL1525658.1"/>
    </source>
</evidence>
<gene>
    <name evidence="2" type="ORF">AB1Y20_020508</name>
</gene>
<dbReference type="Proteomes" id="UP001515480">
    <property type="component" value="Unassembled WGS sequence"/>
</dbReference>
<accession>A0AB34JXD7</accession>
<dbReference type="SUPFAM" id="SSF50729">
    <property type="entry name" value="PH domain-like"/>
    <property type="match status" value="1"/>
</dbReference>
<name>A0AB34JXD7_PRYPA</name>
<dbReference type="InterPro" id="IPR011993">
    <property type="entry name" value="PH-like_dom_sf"/>
</dbReference>
<protein>
    <recommendedName>
        <fullName evidence="1">PH domain-containing protein</fullName>
    </recommendedName>
</protein>